<keyword evidence="3" id="KW-1185">Reference proteome</keyword>
<protein>
    <submittedName>
        <fullName evidence="2">Beta-lactamase-like protein</fullName>
    </submittedName>
</protein>
<dbReference type="OrthoDB" id="9803916at2"/>
<dbReference type="EMBL" id="FQ312005">
    <property type="protein sequence ID" value="CBW26706.1"/>
    <property type="molecule type" value="Genomic_DNA"/>
</dbReference>
<dbReference type="InterPro" id="IPR000396">
    <property type="entry name" value="Pdiesterase2"/>
</dbReference>
<dbReference type="Pfam" id="PF12706">
    <property type="entry name" value="Lactamase_B_2"/>
    <property type="match status" value="1"/>
</dbReference>
<dbReference type="InterPro" id="IPR036866">
    <property type="entry name" value="RibonucZ/Hydroxyglut_hydro"/>
</dbReference>
<dbReference type="PRINTS" id="PR00388">
    <property type="entry name" value="PDIESTERASE2"/>
</dbReference>
<dbReference type="GO" id="GO:1902660">
    <property type="term" value="P:negative regulation of glucose mediated signaling pathway"/>
    <property type="evidence" value="ECO:0007669"/>
    <property type="project" value="TreeGrafter"/>
</dbReference>
<dbReference type="Gene3D" id="3.60.15.10">
    <property type="entry name" value="Ribonuclease Z/Hydroxyacylglutathione hydrolase-like"/>
    <property type="match status" value="1"/>
</dbReference>
<dbReference type="SMART" id="SM00849">
    <property type="entry name" value="Lactamase_B"/>
    <property type="match status" value="1"/>
</dbReference>
<dbReference type="Proteomes" id="UP000008963">
    <property type="component" value="Chromosome"/>
</dbReference>
<reference evidence="3" key="1">
    <citation type="journal article" date="2013" name="ISME J.">
        <title>A small predatory core genome in the divergent marine Bacteriovorax marinus SJ and the terrestrial Bdellovibrio bacteriovorus.</title>
        <authorList>
            <person name="Crossman L.C."/>
            <person name="Chen H."/>
            <person name="Cerdeno-Tarraga A.M."/>
            <person name="Brooks K."/>
            <person name="Quail M.A."/>
            <person name="Pineiro S.A."/>
            <person name="Hobley L."/>
            <person name="Sockett R.E."/>
            <person name="Bentley S.D."/>
            <person name="Parkhill J."/>
            <person name="Williams H.N."/>
            <person name="Stine O.C."/>
        </authorList>
    </citation>
    <scope>NUCLEOTIDE SEQUENCE [LARGE SCALE GENOMIC DNA]</scope>
    <source>
        <strain evidence="3">ATCC BAA-682 / DSM 15412 / SJ</strain>
    </source>
</reference>
<organism evidence="2 3">
    <name type="scientific">Halobacteriovorax marinus (strain ATCC BAA-682 / DSM 15412 / SJ)</name>
    <name type="common">Bacteriovorax marinus</name>
    <dbReference type="NCBI Taxonomy" id="862908"/>
    <lineage>
        <taxon>Bacteria</taxon>
        <taxon>Pseudomonadati</taxon>
        <taxon>Bdellovibrionota</taxon>
        <taxon>Bacteriovoracia</taxon>
        <taxon>Bacteriovoracales</taxon>
        <taxon>Halobacteriovoraceae</taxon>
        <taxon>Halobacteriovorax</taxon>
    </lineage>
</organism>
<accession>E1X2D9</accession>
<dbReference type="GO" id="GO:0006198">
    <property type="term" value="P:cAMP catabolic process"/>
    <property type="evidence" value="ECO:0007669"/>
    <property type="project" value="InterPro"/>
</dbReference>
<name>E1X2D9_HALMS</name>
<dbReference type="KEGG" id="bmx:BMS_1887"/>
<evidence type="ECO:0000313" key="2">
    <source>
        <dbReference type="EMBL" id="CBW26706.1"/>
    </source>
</evidence>
<dbReference type="PANTHER" id="PTHR28283">
    <property type="entry name" value="3',5'-CYCLIC-NUCLEOTIDE PHOSPHODIESTERASE 1"/>
    <property type="match status" value="1"/>
</dbReference>
<gene>
    <name evidence="2" type="ordered locus">BMS_1887</name>
</gene>
<dbReference type="SUPFAM" id="SSF56281">
    <property type="entry name" value="Metallo-hydrolase/oxidoreductase"/>
    <property type="match status" value="1"/>
</dbReference>
<dbReference type="GO" id="GO:0047555">
    <property type="term" value="F:3',5'-cyclic-GMP phosphodiesterase activity"/>
    <property type="evidence" value="ECO:0007669"/>
    <property type="project" value="TreeGrafter"/>
</dbReference>
<dbReference type="RefSeq" id="WP_014244487.1">
    <property type="nucleotide sequence ID" value="NC_016620.1"/>
</dbReference>
<feature type="domain" description="Metallo-beta-lactamase" evidence="1">
    <location>
        <begin position="17"/>
        <end position="221"/>
    </location>
</feature>
<dbReference type="PANTHER" id="PTHR28283:SF1">
    <property type="entry name" value="3',5'-CYCLIC-NUCLEOTIDE PHOSPHODIESTERASE 1"/>
    <property type="match status" value="1"/>
</dbReference>
<evidence type="ECO:0000313" key="3">
    <source>
        <dbReference type="Proteomes" id="UP000008963"/>
    </source>
</evidence>
<dbReference type="HOGENOM" id="CLU_1060731_0_0_7"/>
<dbReference type="InterPro" id="IPR001279">
    <property type="entry name" value="Metallo-B-lactamas"/>
</dbReference>
<dbReference type="CDD" id="cd07735">
    <property type="entry name" value="class_II_PDE_MBL-fold"/>
    <property type="match status" value="1"/>
</dbReference>
<dbReference type="AlphaFoldDB" id="E1X2D9"/>
<proteinExistence type="predicted"/>
<evidence type="ECO:0000259" key="1">
    <source>
        <dbReference type="SMART" id="SM00849"/>
    </source>
</evidence>
<dbReference type="eggNOG" id="COG1234">
    <property type="taxonomic scope" value="Bacteria"/>
</dbReference>
<dbReference type="PATRIC" id="fig|862908.3.peg.1791"/>
<sequence>MLVRIIGGHGGVSPGFRATSYLIDGKLLIDAGSVASGIQIPEQVLIDNILISHSHLDHISDLAFLADNCFGQKGRPFEIHTVKQVKETIMTHLLNDKIWPDFTKLPSAKNPTLHFNELEPEKEVEIGDYKVTPVPVNHDGPGHGFIIEKNGSCIVFTQDTGPTDRIWEVAKTKKNLKAIFTEVSFPNNMMQVALDSKHHTPSTMVEEMKKMPADVPIFLGHLKPNFQDQLFKEIDMIGSDRISVLGSDDTSYVF</sequence>
<dbReference type="STRING" id="862908.BMS_1887"/>
<dbReference type="GO" id="GO:0004115">
    <property type="term" value="F:3',5'-cyclic-AMP phosphodiesterase activity"/>
    <property type="evidence" value="ECO:0007669"/>
    <property type="project" value="InterPro"/>
</dbReference>